<accession>A0A0J6ZNG5</accession>
<feature type="compositionally biased region" description="Basic and acidic residues" evidence="1">
    <location>
        <begin position="37"/>
        <end position="50"/>
    </location>
</feature>
<dbReference type="AlphaFoldDB" id="A0A0J6ZNG5"/>
<feature type="signal peptide" evidence="2">
    <location>
        <begin position="1"/>
        <end position="27"/>
    </location>
</feature>
<proteinExistence type="predicted"/>
<comment type="caution">
    <text evidence="3">The sequence shown here is derived from an EMBL/GenBank/DDBJ whole genome shotgun (WGS) entry which is preliminary data.</text>
</comment>
<organism evidence="3 4">
    <name type="scientific">Megasphaera cerevisiae DSM 20462</name>
    <dbReference type="NCBI Taxonomy" id="1122219"/>
    <lineage>
        <taxon>Bacteria</taxon>
        <taxon>Bacillati</taxon>
        <taxon>Bacillota</taxon>
        <taxon>Negativicutes</taxon>
        <taxon>Veillonellales</taxon>
        <taxon>Veillonellaceae</taxon>
        <taxon>Megasphaera</taxon>
    </lineage>
</organism>
<evidence type="ECO:0000313" key="4">
    <source>
        <dbReference type="Proteomes" id="UP000036503"/>
    </source>
</evidence>
<dbReference type="PATRIC" id="fig|1122219.3.peg.1337"/>
<dbReference type="Proteomes" id="UP000036503">
    <property type="component" value="Unassembled WGS sequence"/>
</dbReference>
<dbReference type="InParanoid" id="A0A0J6ZNG5"/>
<gene>
    <name evidence="3" type="ORF">AB840_08230</name>
</gene>
<keyword evidence="2" id="KW-0732">Signal</keyword>
<evidence type="ECO:0000313" key="3">
    <source>
        <dbReference type="EMBL" id="KMO86441.1"/>
    </source>
</evidence>
<feature type="chain" id="PRO_5030008885" description="Lipoprotein" evidence="2">
    <location>
        <begin position="28"/>
        <end position="113"/>
    </location>
</feature>
<evidence type="ECO:0000256" key="1">
    <source>
        <dbReference type="SAM" id="MobiDB-lite"/>
    </source>
</evidence>
<reference evidence="3 4" key="1">
    <citation type="submission" date="2015-06" db="EMBL/GenBank/DDBJ databases">
        <title>Draft genome sequence of beer spoilage bacterium Megasphaera cerevisiae type strain 20462.</title>
        <authorList>
            <person name="Kutumbaka K."/>
            <person name="Pasmowitz J."/>
            <person name="Mategko J."/>
            <person name="Reyes D."/>
            <person name="Friedrich A."/>
            <person name="Han S."/>
            <person name="Martens-Habbena W."/>
            <person name="Neal-McKinney J."/>
            <person name="Janagama H.K."/>
            <person name="Nadala C."/>
            <person name="Samadpour M."/>
        </authorList>
    </citation>
    <scope>NUCLEOTIDE SEQUENCE [LARGE SCALE GENOMIC DNA]</scope>
    <source>
        <strain evidence="3 4">DSM 20462</strain>
    </source>
</reference>
<dbReference type="OrthoDB" id="3068877at2"/>
<dbReference type="PROSITE" id="PS51257">
    <property type="entry name" value="PROKAR_LIPOPROTEIN"/>
    <property type="match status" value="1"/>
</dbReference>
<dbReference type="EMBL" id="LEKT01000023">
    <property type="protein sequence ID" value="KMO86441.1"/>
    <property type="molecule type" value="Genomic_DNA"/>
</dbReference>
<evidence type="ECO:0008006" key="5">
    <source>
        <dbReference type="Google" id="ProtNLM"/>
    </source>
</evidence>
<sequence>MKKLVSTLLLGAVAVSLSCVGITDTYAMPPRGPQWQQRDDQWQNNHDRKWQKHEQQWGEYDRQWQAHEGDRDWQREHAHKWKDWYQWHHDNGDDGFSEFLAGAIVGAVLGSMT</sequence>
<name>A0A0J6ZNG5_9FIRM</name>
<dbReference type="RefSeq" id="WP_048514355.1">
    <property type="nucleotide sequence ID" value="NZ_FUXD01000012.1"/>
</dbReference>
<feature type="region of interest" description="Disordered" evidence="1">
    <location>
        <begin position="31"/>
        <end position="50"/>
    </location>
</feature>
<protein>
    <recommendedName>
        <fullName evidence="5">Lipoprotein</fullName>
    </recommendedName>
</protein>
<evidence type="ECO:0000256" key="2">
    <source>
        <dbReference type="SAM" id="SignalP"/>
    </source>
</evidence>
<keyword evidence="4" id="KW-1185">Reference proteome</keyword>